<dbReference type="Proteomes" id="UP001396334">
    <property type="component" value="Unassembled WGS sequence"/>
</dbReference>
<dbReference type="InterPro" id="IPR012337">
    <property type="entry name" value="RNaseH-like_sf"/>
</dbReference>
<dbReference type="Pfam" id="PF13456">
    <property type="entry name" value="RVT_3"/>
    <property type="match status" value="1"/>
</dbReference>
<dbReference type="PANTHER" id="PTHR47723">
    <property type="entry name" value="OS05G0353850 PROTEIN"/>
    <property type="match status" value="1"/>
</dbReference>
<feature type="domain" description="RNase H type-1" evidence="1">
    <location>
        <begin position="17"/>
        <end position="99"/>
    </location>
</feature>
<reference evidence="2 3" key="1">
    <citation type="journal article" date="2024" name="G3 (Bethesda)">
        <title>Genome assembly of Hibiscus sabdariffa L. provides insights into metabolisms of medicinal natural products.</title>
        <authorList>
            <person name="Kim T."/>
        </authorList>
    </citation>
    <scope>NUCLEOTIDE SEQUENCE [LARGE SCALE GENOMIC DNA]</scope>
    <source>
        <strain evidence="2">TK-2024</strain>
        <tissue evidence="2">Old leaves</tissue>
    </source>
</reference>
<dbReference type="Gene3D" id="3.30.420.10">
    <property type="entry name" value="Ribonuclease H-like superfamily/Ribonuclease H"/>
    <property type="match status" value="1"/>
</dbReference>
<organism evidence="2 3">
    <name type="scientific">Hibiscus sabdariffa</name>
    <name type="common">roselle</name>
    <dbReference type="NCBI Taxonomy" id="183260"/>
    <lineage>
        <taxon>Eukaryota</taxon>
        <taxon>Viridiplantae</taxon>
        <taxon>Streptophyta</taxon>
        <taxon>Embryophyta</taxon>
        <taxon>Tracheophyta</taxon>
        <taxon>Spermatophyta</taxon>
        <taxon>Magnoliopsida</taxon>
        <taxon>eudicotyledons</taxon>
        <taxon>Gunneridae</taxon>
        <taxon>Pentapetalae</taxon>
        <taxon>rosids</taxon>
        <taxon>malvids</taxon>
        <taxon>Malvales</taxon>
        <taxon>Malvaceae</taxon>
        <taxon>Malvoideae</taxon>
        <taxon>Hibiscus</taxon>
    </lineage>
</organism>
<dbReference type="PANTHER" id="PTHR47723:SF13">
    <property type="entry name" value="PUTATIVE-RELATED"/>
    <property type="match status" value="1"/>
</dbReference>
<dbReference type="InterPro" id="IPR036397">
    <property type="entry name" value="RNaseH_sf"/>
</dbReference>
<dbReference type="SUPFAM" id="SSF53098">
    <property type="entry name" value="Ribonuclease H-like"/>
    <property type="match status" value="1"/>
</dbReference>
<sequence>MGSVALIDWRRKLGICSVIESELWGIYEGLLAAWSLGLTHLIVEVDNSDAINLIRQYKMGEATLALVPHIVSLINRNWSIELSHVLREGNILVDCMAKFSHWDDLLCHRFLSPPDLLVSILEKDYHDSSIEGG</sequence>
<protein>
    <recommendedName>
        <fullName evidence="1">RNase H type-1 domain-containing protein</fullName>
    </recommendedName>
</protein>
<accession>A0ABR2PKS5</accession>
<comment type="caution">
    <text evidence="2">The sequence shown here is derived from an EMBL/GenBank/DDBJ whole genome shotgun (WGS) entry which is preliminary data.</text>
</comment>
<dbReference type="CDD" id="cd06222">
    <property type="entry name" value="RNase_H_like"/>
    <property type="match status" value="1"/>
</dbReference>
<dbReference type="InterPro" id="IPR044730">
    <property type="entry name" value="RNase_H-like_dom_plant"/>
</dbReference>
<dbReference type="InterPro" id="IPR053151">
    <property type="entry name" value="RNase_H-like"/>
</dbReference>
<dbReference type="EMBL" id="JBBPBN010000057">
    <property type="protein sequence ID" value="KAK8989036.1"/>
    <property type="molecule type" value="Genomic_DNA"/>
</dbReference>
<gene>
    <name evidence="2" type="ORF">V6N11_030404</name>
</gene>
<evidence type="ECO:0000313" key="3">
    <source>
        <dbReference type="Proteomes" id="UP001396334"/>
    </source>
</evidence>
<keyword evidence="3" id="KW-1185">Reference proteome</keyword>
<dbReference type="InterPro" id="IPR002156">
    <property type="entry name" value="RNaseH_domain"/>
</dbReference>
<evidence type="ECO:0000259" key="1">
    <source>
        <dbReference type="Pfam" id="PF13456"/>
    </source>
</evidence>
<name>A0ABR2PKS5_9ROSI</name>
<evidence type="ECO:0000313" key="2">
    <source>
        <dbReference type="EMBL" id="KAK8989036.1"/>
    </source>
</evidence>
<proteinExistence type="predicted"/>